<feature type="transmembrane region" description="Helical" evidence="1">
    <location>
        <begin position="81"/>
        <end position="99"/>
    </location>
</feature>
<name>A0A844FNK3_9LACO</name>
<feature type="transmembrane region" description="Helical" evidence="1">
    <location>
        <begin position="36"/>
        <end position="69"/>
    </location>
</feature>
<feature type="transmembrane region" description="Helical" evidence="1">
    <location>
        <begin position="119"/>
        <end position="141"/>
    </location>
</feature>
<evidence type="ECO:0000313" key="3">
    <source>
        <dbReference type="Proteomes" id="UP000452141"/>
    </source>
</evidence>
<dbReference type="AlphaFoldDB" id="A0A844FNK3"/>
<dbReference type="RefSeq" id="WP_154486806.1">
    <property type="nucleotide sequence ID" value="NZ_VUMW01000011.1"/>
</dbReference>
<sequence>MIGFETSMIVKLLFLLVFIINGIFDTVAKDDSGKSFIFFCVLCLTSWKVFGVSCTYLITFVIVLCFAYGFLRNREEYSSPIFSGIMYIVGLYLTGWGAYENIIKQLKMELLSVYGGIGSLKIVIIATPFTLMLVMVIHWIIKFIHRIIGFMHKEKVRKQDEKVNKDLEKIDAILMQQRNTKLEEDERNKQGHERY</sequence>
<accession>A0A844FNK3</accession>
<feature type="transmembrane region" description="Helical" evidence="1">
    <location>
        <begin position="7"/>
        <end position="24"/>
    </location>
</feature>
<evidence type="ECO:0000313" key="2">
    <source>
        <dbReference type="EMBL" id="MST79833.1"/>
    </source>
</evidence>
<proteinExistence type="predicted"/>
<dbReference type="Proteomes" id="UP000452141">
    <property type="component" value="Unassembled WGS sequence"/>
</dbReference>
<protein>
    <submittedName>
        <fullName evidence="2">Uncharacterized protein</fullName>
    </submittedName>
</protein>
<evidence type="ECO:0000256" key="1">
    <source>
        <dbReference type="SAM" id="Phobius"/>
    </source>
</evidence>
<organism evidence="2 3">
    <name type="scientific">Lactobacillus equicursoris</name>
    <dbReference type="NCBI Taxonomy" id="420645"/>
    <lineage>
        <taxon>Bacteria</taxon>
        <taxon>Bacillati</taxon>
        <taxon>Bacillota</taxon>
        <taxon>Bacilli</taxon>
        <taxon>Lactobacillales</taxon>
        <taxon>Lactobacillaceae</taxon>
        <taxon>Lactobacillus</taxon>
    </lineage>
</organism>
<keyword evidence="1" id="KW-0812">Transmembrane</keyword>
<reference evidence="2 3" key="1">
    <citation type="submission" date="2019-08" db="EMBL/GenBank/DDBJ databases">
        <title>In-depth cultivation of the pig gut microbiome towards novel bacterial diversity and tailored functional studies.</title>
        <authorList>
            <person name="Wylensek D."/>
            <person name="Hitch T.C.A."/>
            <person name="Clavel T."/>
        </authorList>
    </citation>
    <scope>NUCLEOTIDE SEQUENCE [LARGE SCALE GENOMIC DNA]</scope>
    <source>
        <strain evidence="2 3">WCA-470BD-2E</strain>
    </source>
</reference>
<comment type="caution">
    <text evidence="2">The sequence shown here is derived from an EMBL/GenBank/DDBJ whole genome shotgun (WGS) entry which is preliminary data.</text>
</comment>
<keyword evidence="1" id="KW-0472">Membrane</keyword>
<gene>
    <name evidence="2" type="ORF">FYJ61_04980</name>
</gene>
<keyword evidence="1" id="KW-1133">Transmembrane helix</keyword>
<dbReference type="EMBL" id="VUMW01000011">
    <property type="protein sequence ID" value="MST79833.1"/>
    <property type="molecule type" value="Genomic_DNA"/>
</dbReference>